<feature type="chain" id="PRO_5047297717" evidence="1">
    <location>
        <begin position="21"/>
        <end position="568"/>
    </location>
</feature>
<dbReference type="Proteomes" id="UP001259803">
    <property type="component" value="Unassembled WGS sequence"/>
</dbReference>
<dbReference type="SUPFAM" id="SSF56925">
    <property type="entry name" value="OMPA-like"/>
    <property type="match status" value="2"/>
</dbReference>
<comment type="caution">
    <text evidence="3">The sequence shown here is derived from an EMBL/GenBank/DDBJ whole genome shotgun (WGS) entry which is preliminary data.</text>
</comment>
<name>A0ABU2ZH78_9SPHN</name>
<dbReference type="InterPro" id="IPR011250">
    <property type="entry name" value="OMP/PagP_B-barrel"/>
</dbReference>
<protein>
    <submittedName>
        <fullName evidence="3">Transferrin-binding protein-like solute binding protein</fullName>
    </submittedName>
</protein>
<evidence type="ECO:0000259" key="2">
    <source>
        <dbReference type="Pfam" id="PF01298"/>
    </source>
</evidence>
<sequence>MNFPHLMAGAVLLFALSSCGGGSGDKPTSIPVPPAPDTTNTSLKNLRFSQSFTNDATSLSGAWDTVTGTAVKGDAEADKVSVSYNADTKTYTVGAGTSSTFGEQDIVEQDDLDTRYDRKTEGGSEQFTLLGPTDVQTVDPQYVAIAFLQRNAVIDKMQNVEFSTFTYGLPAAAAMVPRSGEAAFDTDVFGLVTKPGEEPATFRGLGAFSVDFAEGVFTTTTPITQFGLVTGREVSGGGIELVASGRLTSGTNGFSGPASLGSPYGLASGTIAGRFYGPSAQELGASFQANGPDGMAAVGSLVGVKDSRLTAENQTLTNLKREQLFYLRGGGSVGSINVLNSQTFVFSAPSSDMLSGRFSVNDKIASKDANFTTYAKTGDAGYGVQDVVLELYRPGAANNEVALTYASFGHWSGKSETENKDYYFVYGFQTANNLLTARTGRAQYSGVAYGTGVNADASRRYAMEGTSSFNIDFSRQNFGGQLALKGTEHATGSSTDFGRYDIDGALYSTASFLSGDISNGANPLGTFEGYFFGSDAQELAGTFYFVAPAGTAEALDVGISGATVAKRN</sequence>
<dbReference type="Gene3D" id="2.40.160.90">
    <property type="match status" value="2"/>
</dbReference>
<keyword evidence="1" id="KW-0732">Signal</keyword>
<organism evidence="3 4">
    <name type="scientific">Croceicoccus esteveae</name>
    <dbReference type="NCBI Taxonomy" id="3075597"/>
    <lineage>
        <taxon>Bacteria</taxon>
        <taxon>Pseudomonadati</taxon>
        <taxon>Pseudomonadota</taxon>
        <taxon>Alphaproteobacteria</taxon>
        <taxon>Sphingomonadales</taxon>
        <taxon>Erythrobacteraceae</taxon>
        <taxon>Croceicoccus</taxon>
    </lineage>
</organism>
<evidence type="ECO:0000313" key="4">
    <source>
        <dbReference type="Proteomes" id="UP001259803"/>
    </source>
</evidence>
<feature type="domain" description="Transferrin-binding protein B C-lobe/N-lobe beta-barrel" evidence="2">
    <location>
        <begin position="439"/>
        <end position="551"/>
    </location>
</feature>
<feature type="signal peptide" evidence="1">
    <location>
        <begin position="1"/>
        <end position="20"/>
    </location>
</feature>
<dbReference type="Pfam" id="PF01298">
    <property type="entry name" value="TbpB_B_D"/>
    <property type="match status" value="1"/>
</dbReference>
<dbReference type="InterPro" id="IPR001677">
    <property type="entry name" value="TbpB_B_D"/>
</dbReference>
<reference evidence="3 4" key="1">
    <citation type="submission" date="2023-09" db="EMBL/GenBank/DDBJ databases">
        <authorList>
            <person name="Rey-Velasco X."/>
        </authorList>
    </citation>
    <scope>NUCLEOTIDE SEQUENCE [LARGE SCALE GENOMIC DNA]</scope>
    <source>
        <strain evidence="3 4">F390</strain>
    </source>
</reference>
<evidence type="ECO:0000313" key="3">
    <source>
        <dbReference type="EMBL" id="MDT0575953.1"/>
    </source>
</evidence>
<proteinExistence type="predicted"/>
<keyword evidence="4" id="KW-1185">Reference proteome</keyword>
<accession>A0ABU2ZH78</accession>
<gene>
    <name evidence="3" type="ORF">RM533_07115</name>
</gene>
<dbReference type="RefSeq" id="WP_311340533.1">
    <property type="nucleotide sequence ID" value="NZ_JAVRHS010000004.1"/>
</dbReference>
<evidence type="ECO:0000256" key="1">
    <source>
        <dbReference type="SAM" id="SignalP"/>
    </source>
</evidence>
<dbReference type="EMBL" id="JAVRHS010000004">
    <property type="protein sequence ID" value="MDT0575953.1"/>
    <property type="molecule type" value="Genomic_DNA"/>
</dbReference>